<organism evidence="3 4">
    <name type="scientific">Longispora fulva</name>
    <dbReference type="NCBI Taxonomy" id="619741"/>
    <lineage>
        <taxon>Bacteria</taxon>
        <taxon>Bacillati</taxon>
        <taxon>Actinomycetota</taxon>
        <taxon>Actinomycetes</taxon>
        <taxon>Micromonosporales</taxon>
        <taxon>Micromonosporaceae</taxon>
        <taxon>Longispora</taxon>
    </lineage>
</organism>
<keyword evidence="4" id="KW-1185">Reference proteome</keyword>
<evidence type="ECO:0000313" key="3">
    <source>
        <dbReference type="EMBL" id="MBG6133952.1"/>
    </source>
</evidence>
<dbReference type="InterPro" id="IPR043504">
    <property type="entry name" value="Peptidase_S1_PA_chymotrypsin"/>
</dbReference>
<dbReference type="Gene3D" id="2.40.10.10">
    <property type="entry name" value="Trypsin-like serine proteases"/>
    <property type="match status" value="2"/>
</dbReference>
<sequence>MRRSVVLALAVVAGSVTMALPAQAGAITTDQPATNTAVAVLTADPEQDPLWLPGLREAYDAAVDRAMANPAELAMPYLSDDLLMAPVTQTASATAVSTAQAELNVTASTDTLTGGEDTPAQESDKATAEPLRLAPLTAGPSVTIRPTVPRVRYSLAQLSAVQDEILTLPGTADLRAAHIDAEHNRVLVKTAAVTQELREALASRYGADRVALYLIPGMPALDGKATRGNDSSPYWGGASFYTGVAGCTTAFAWVDRGASYLLSAGHCTAMNGKAYNTGHTLGTVTADNWGNSVGTVKVYGQNYYAGDASLIRLEDGQTSSAKIYAGGPDSSSWRGVTARWTKRSGRADPYCVGGHMTGEMCGFKVTATNVTTRYGNQIARGVTEGYRYGKCTQHGDSGAPIYTIRSGGSGGVAAKGVLSGGTTNTSGNCRDYFTDTTLIEQSFPGDLRISS</sequence>
<dbReference type="AlphaFoldDB" id="A0A8J7KUE1"/>
<dbReference type="SUPFAM" id="SSF50494">
    <property type="entry name" value="Trypsin-like serine proteases"/>
    <property type="match status" value="1"/>
</dbReference>
<feature type="region of interest" description="Disordered" evidence="1">
    <location>
        <begin position="109"/>
        <end position="128"/>
    </location>
</feature>
<feature type="signal peptide" evidence="2">
    <location>
        <begin position="1"/>
        <end position="24"/>
    </location>
</feature>
<dbReference type="CDD" id="cd21112">
    <property type="entry name" value="alphaLP-like"/>
    <property type="match status" value="1"/>
</dbReference>
<proteinExistence type="predicted"/>
<comment type="caution">
    <text evidence="3">The sequence shown here is derived from an EMBL/GenBank/DDBJ whole genome shotgun (WGS) entry which is preliminary data.</text>
</comment>
<evidence type="ECO:0008006" key="5">
    <source>
        <dbReference type="Google" id="ProtNLM"/>
    </source>
</evidence>
<dbReference type="InterPro" id="IPR009003">
    <property type="entry name" value="Peptidase_S1_PA"/>
</dbReference>
<accession>A0A8J7KUE1</accession>
<name>A0A8J7KUE1_9ACTN</name>
<gene>
    <name evidence="3" type="ORF">IW245_000146</name>
</gene>
<evidence type="ECO:0000313" key="4">
    <source>
        <dbReference type="Proteomes" id="UP000622552"/>
    </source>
</evidence>
<reference evidence="3" key="1">
    <citation type="submission" date="2020-11" db="EMBL/GenBank/DDBJ databases">
        <title>Sequencing the genomes of 1000 actinobacteria strains.</title>
        <authorList>
            <person name="Klenk H.-P."/>
        </authorList>
    </citation>
    <scope>NUCLEOTIDE SEQUENCE</scope>
    <source>
        <strain evidence="3">DSM 45356</strain>
    </source>
</reference>
<dbReference type="EMBL" id="JADOUF010000001">
    <property type="protein sequence ID" value="MBG6133952.1"/>
    <property type="molecule type" value="Genomic_DNA"/>
</dbReference>
<evidence type="ECO:0000256" key="2">
    <source>
        <dbReference type="SAM" id="SignalP"/>
    </source>
</evidence>
<dbReference type="Proteomes" id="UP000622552">
    <property type="component" value="Unassembled WGS sequence"/>
</dbReference>
<evidence type="ECO:0000256" key="1">
    <source>
        <dbReference type="SAM" id="MobiDB-lite"/>
    </source>
</evidence>
<keyword evidence="2" id="KW-0732">Signal</keyword>
<protein>
    <recommendedName>
        <fullName evidence="5">Streptogrisin C</fullName>
    </recommendedName>
</protein>
<dbReference type="PROSITE" id="PS00134">
    <property type="entry name" value="TRYPSIN_HIS"/>
    <property type="match status" value="1"/>
</dbReference>
<dbReference type="GO" id="GO:0006508">
    <property type="term" value="P:proteolysis"/>
    <property type="evidence" value="ECO:0007669"/>
    <property type="project" value="InterPro"/>
</dbReference>
<dbReference type="GO" id="GO:0004252">
    <property type="term" value="F:serine-type endopeptidase activity"/>
    <property type="evidence" value="ECO:0007669"/>
    <property type="project" value="InterPro"/>
</dbReference>
<feature type="chain" id="PRO_5035265936" description="Streptogrisin C" evidence="2">
    <location>
        <begin position="25"/>
        <end position="451"/>
    </location>
</feature>
<dbReference type="RefSeq" id="WP_197001247.1">
    <property type="nucleotide sequence ID" value="NZ_BONS01000041.1"/>
</dbReference>
<dbReference type="InterPro" id="IPR018114">
    <property type="entry name" value="TRYPSIN_HIS"/>
</dbReference>